<evidence type="ECO:0000313" key="3">
    <source>
        <dbReference type="EMBL" id="MWB96809.1"/>
    </source>
</evidence>
<feature type="domain" description="Secretion system C-terminal sorting" evidence="2">
    <location>
        <begin position="3"/>
        <end position="60"/>
    </location>
</feature>
<keyword evidence="1" id="KW-0732">Signal</keyword>
<dbReference type="EMBL" id="WSTB01000019">
    <property type="protein sequence ID" value="MWB96809.1"/>
    <property type="molecule type" value="Genomic_DNA"/>
</dbReference>
<organism evidence="3 4">
    <name type="scientific">Flavobacterium hydrocarbonoxydans</name>
    <dbReference type="NCBI Taxonomy" id="2683249"/>
    <lineage>
        <taxon>Bacteria</taxon>
        <taxon>Pseudomonadati</taxon>
        <taxon>Bacteroidota</taxon>
        <taxon>Flavobacteriia</taxon>
        <taxon>Flavobacteriales</taxon>
        <taxon>Flavobacteriaceae</taxon>
        <taxon>Flavobacterium</taxon>
    </lineage>
</organism>
<dbReference type="Proteomes" id="UP000471501">
    <property type="component" value="Unassembled WGS sequence"/>
</dbReference>
<reference evidence="3 4" key="1">
    <citation type="submission" date="2019-12" db="EMBL/GenBank/DDBJ databases">
        <authorList>
            <person name="Kim Y.S."/>
        </authorList>
    </citation>
    <scope>NUCLEOTIDE SEQUENCE [LARGE SCALE GENOMIC DNA]</scope>
    <source>
        <strain evidence="3 4">GA093</strain>
    </source>
</reference>
<keyword evidence="4" id="KW-1185">Reference proteome</keyword>
<dbReference type="Pfam" id="PF18962">
    <property type="entry name" value="Por_Secre_tail"/>
    <property type="match status" value="1"/>
</dbReference>
<dbReference type="AlphaFoldDB" id="A0A6I4NYI2"/>
<dbReference type="NCBIfam" id="TIGR04183">
    <property type="entry name" value="Por_Secre_tail"/>
    <property type="match status" value="1"/>
</dbReference>
<dbReference type="InterPro" id="IPR026444">
    <property type="entry name" value="Secre_tail"/>
</dbReference>
<evidence type="ECO:0000313" key="4">
    <source>
        <dbReference type="Proteomes" id="UP000471501"/>
    </source>
</evidence>
<name>A0A6I4NYI2_9FLAO</name>
<evidence type="ECO:0000259" key="2">
    <source>
        <dbReference type="Pfam" id="PF18962"/>
    </source>
</evidence>
<gene>
    <name evidence="3" type="ORF">GON26_20800</name>
</gene>
<protein>
    <submittedName>
        <fullName evidence="3">T9SS type A sorting domain-containing protein</fullName>
    </submittedName>
</protein>
<evidence type="ECO:0000256" key="1">
    <source>
        <dbReference type="ARBA" id="ARBA00022729"/>
    </source>
</evidence>
<proteinExistence type="predicted"/>
<sequence>MNIQSEEPILTYKIYDVLGRLLYESKPNSNSIKTDWSSRANGIYYISVSNENGKTTKKIIKQ</sequence>
<accession>A0A6I4NYI2</accession>
<comment type="caution">
    <text evidence="3">The sequence shown here is derived from an EMBL/GenBank/DDBJ whole genome shotgun (WGS) entry which is preliminary data.</text>
</comment>